<feature type="compositionally biased region" description="Basic and acidic residues" evidence="1">
    <location>
        <begin position="24"/>
        <end position="37"/>
    </location>
</feature>
<comment type="caution">
    <text evidence="2">The sequence shown here is derived from an EMBL/GenBank/DDBJ whole genome shotgun (WGS) entry which is preliminary data.</text>
</comment>
<proteinExistence type="predicted"/>
<accession>A0ABV8QQ81</accession>
<gene>
    <name evidence="2" type="ORF">ACFOWM_06095</name>
</gene>
<evidence type="ECO:0000256" key="1">
    <source>
        <dbReference type="SAM" id="MobiDB-lite"/>
    </source>
</evidence>
<organism evidence="2 3">
    <name type="scientific">Ferruginibacter yonginensis</name>
    <dbReference type="NCBI Taxonomy" id="1310416"/>
    <lineage>
        <taxon>Bacteria</taxon>
        <taxon>Pseudomonadati</taxon>
        <taxon>Bacteroidota</taxon>
        <taxon>Chitinophagia</taxon>
        <taxon>Chitinophagales</taxon>
        <taxon>Chitinophagaceae</taxon>
        <taxon>Ferruginibacter</taxon>
    </lineage>
</organism>
<feature type="region of interest" description="Disordered" evidence="1">
    <location>
        <begin position="1"/>
        <end position="37"/>
    </location>
</feature>
<sequence>MENTVNKTIDSVKNSPNQLANNTHKKEGGDSFNSKDPHKTSLVYKTAELMKCDISLVYKVLAGERKNDQVFACYMELKHGETLLMKAVKELIPFDL</sequence>
<name>A0ABV8QQ81_9BACT</name>
<protein>
    <submittedName>
        <fullName evidence="2">Uncharacterized protein</fullName>
    </submittedName>
</protein>
<feature type="compositionally biased region" description="Polar residues" evidence="1">
    <location>
        <begin position="1"/>
        <end position="22"/>
    </location>
</feature>
<dbReference type="EMBL" id="JBHSCZ010000001">
    <property type="protein sequence ID" value="MFC4262437.1"/>
    <property type="molecule type" value="Genomic_DNA"/>
</dbReference>
<dbReference type="RefSeq" id="WP_379707842.1">
    <property type="nucleotide sequence ID" value="NZ_JBHSCZ010000001.1"/>
</dbReference>
<evidence type="ECO:0000313" key="2">
    <source>
        <dbReference type="EMBL" id="MFC4262437.1"/>
    </source>
</evidence>
<keyword evidence="3" id="KW-1185">Reference proteome</keyword>
<dbReference type="Proteomes" id="UP001595907">
    <property type="component" value="Unassembled WGS sequence"/>
</dbReference>
<evidence type="ECO:0000313" key="3">
    <source>
        <dbReference type="Proteomes" id="UP001595907"/>
    </source>
</evidence>
<reference evidence="3" key="1">
    <citation type="journal article" date="2019" name="Int. J. Syst. Evol. Microbiol.">
        <title>The Global Catalogue of Microorganisms (GCM) 10K type strain sequencing project: providing services to taxonomists for standard genome sequencing and annotation.</title>
        <authorList>
            <consortium name="The Broad Institute Genomics Platform"/>
            <consortium name="The Broad Institute Genome Sequencing Center for Infectious Disease"/>
            <person name="Wu L."/>
            <person name="Ma J."/>
        </authorList>
    </citation>
    <scope>NUCLEOTIDE SEQUENCE [LARGE SCALE GENOMIC DNA]</scope>
    <source>
        <strain evidence="3">CECT 8289</strain>
    </source>
</reference>